<keyword evidence="4 7" id="KW-0812">Transmembrane</keyword>
<sequence length="392" mass="42890">MTKSASLQLCCGMAAFSGLLLLGHVQGFTPSGAIGRQVPVLQQQHQRQLASRYHRPYYTARSPLTMSVEGDFDPDALAKARQEAQESDSIKTKLRALYKFTRPHTIRGTILASIAGTTRALIDTPGAIANAQWGYMLPRAFLGMFALLLGNAFIVGINQIYDEDIDKLNKPFLPVANGEMSKRFAWVAVVTSGVVGPIVVNAAFPPLLFRLYSLGLFLGLIYSVPPIRTKKNPILAGLTIATVRGFLLNFGVYYAVKNAIGSTFAWSPKVAFVARFMTLFASVIAITKDLPDIEGDKAYAIDTFATKVGVKRIAQGATGALFLNYVHAVATGVLSAAGTFKRIPMIGGHIALATLLLIRFRQLDPDSMPSVKKYYKHIWDLFYLEYALYTLI</sequence>
<dbReference type="InterPro" id="IPR044878">
    <property type="entry name" value="UbiA_sf"/>
</dbReference>
<reference evidence="9" key="1">
    <citation type="submission" date="2020-06" db="EMBL/GenBank/DDBJ databases">
        <authorList>
            <consortium name="Plant Systems Biology data submission"/>
        </authorList>
    </citation>
    <scope>NUCLEOTIDE SEQUENCE</scope>
    <source>
        <strain evidence="9">D6</strain>
    </source>
</reference>
<feature type="chain" id="PRO_5040227541" evidence="8">
    <location>
        <begin position="28"/>
        <end position="392"/>
    </location>
</feature>
<keyword evidence="10" id="KW-1185">Reference proteome</keyword>
<dbReference type="Pfam" id="PF01040">
    <property type="entry name" value="UbiA"/>
    <property type="match status" value="1"/>
</dbReference>
<evidence type="ECO:0000256" key="3">
    <source>
        <dbReference type="ARBA" id="ARBA00022679"/>
    </source>
</evidence>
<dbReference type="CDD" id="cd13960">
    <property type="entry name" value="PT_UbiA_HPT1"/>
    <property type="match status" value="1"/>
</dbReference>
<dbReference type="InterPro" id="IPR044502">
    <property type="entry name" value="AtHST-like"/>
</dbReference>
<comment type="caution">
    <text evidence="9">The sequence shown here is derived from an EMBL/GenBank/DDBJ whole genome shotgun (WGS) entry which is preliminary data.</text>
</comment>
<feature type="transmembrane region" description="Helical" evidence="7">
    <location>
        <begin position="317"/>
        <end position="337"/>
    </location>
</feature>
<evidence type="ECO:0000256" key="5">
    <source>
        <dbReference type="ARBA" id="ARBA00022989"/>
    </source>
</evidence>
<evidence type="ECO:0000313" key="9">
    <source>
        <dbReference type="EMBL" id="CAB9510788.1"/>
    </source>
</evidence>
<evidence type="ECO:0000256" key="7">
    <source>
        <dbReference type="SAM" id="Phobius"/>
    </source>
</evidence>
<dbReference type="PANTHER" id="PTHR43009:SF7">
    <property type="entry name" value="HOMOGENTISATE GERANYLGERANYLTRANSFERASE, CHLOROPLASTIC"/>
    <property type="match status" value="1"/>
</dbReference>
<evidence type="ECO:0000313" key="10">
    <source>
        <dbReference type="Proteomes" id="UP001153069"/>
    </source>
</evidence>
<evidence type="ECO:0000256" key="6">
    <source>
        <dbReference type="ARBA" id="ARBA00023136"/>
    </source>
</evidence>
<dbReference type="Proteomes" id="UP001153069">
    <property type="component" value="Unassembled WGS sequence"/>
</dbReference>
<feature type="transmembrane region" description="Helical" evidence="7">
    <location>
        <begin position="209"/>
        <end position="227"/>
    </location>
</feature>
<comment type="similarity">
    <text evidence="2">Belongs to the UbiA prenyltransferase family.</text>
</comment>
<feature type="transmembrane region" description="Helical" evidence="7">
    <location>
        <begin position="234"/>
        <end position="256"/>
    </location>
</feature>
<dbReference type="Gene3D" id="1.10.357.140">
    <property type="entry name" value="UbiA prenyltransferase"/>
    <property type="match status" value="1"/>
</dbReference>
<keyword evidence="5 7" id="KW-1133">Transmembrane helix</keyword>
<organism evidence="9 10">
    <name type="scientific">Seminavis robusta</name>
    <dbReference type="NCBI Taxonomy" id="568900"/>
    <lineage>
        <taxon>Eukaryota</taxon>
        <taxon>Sar</taxon>
        <taxon>Stramenopiles</taxon>
        <taxon>Ochrophyta</taxon>
        <taxon>Bacillariophyta</taxon>
        <taxon>Bacillariophyceae</taxon>
        <taxon>Bacillariophycidae</taxon>
        <taxon>Naviculales</taxon>
        <taxon>Naviculaceae</taxon>
        <taxon>Seminavis</taxon>
    </lineage>
</organism>
<feature type="transmembrane region" description="Helical" evidence="7">
    <location>
        <begin position="140"/>
        <end position="161"/>
    </location>
</feature>
<protein>
    <submittedName>
        <fullName evidence="9">Probable homogentisate phytyltransferase 2, chloroplastic</fullName>
    </submittedName>
</protein>
<feature type="signal peptide" evidence="8">
    <location>
        <begin position="1"/>
        <end position="27"/>
    </location>
</feature>
<dbReference type="NCBIfam" id="NF009525">
    <property type="entry name" value="PRK12887.1"/>
    <property type="match status" value="1"/>
</dbReference>
<comment type="subcellular location">
    <subcellularLocation>
        <location evidence="1">Membrane</location>
        <topology evidence="1">Multi-pass membrane protein</topology>
    </subcellularLocation>
</comment>
<accession>A0A9N8HDC1</accession>
<evidence type="ECO:0000256" key="4">
    <source>
        <dbReference type="ARBA" id="ARBA00022692"/>
    </source>
</evidence>
<feature type="transmembrane region" description="Helical" evidence="7">
    <location>
        <begin position="184"/>
        <end position="203"/>
    </location>
</feature>
<dbReference type="InterPro" id="IPR000537">
    <property type="entry name" value="UbiA_prenyltransferase"/>
</dbReference>
<dbReference type="PANTHER" id="PTHR43009">
    <property type="entry name" value="HOMOGENTISATE SOLANESYLTRANSFERASE, CHLOROPLASTIC"/>
    <property type="match status" value="1"/>
</dbReference>
<gene>
    <name evidence="9" type="ORF">SEMRO_453_G146020.1</name>
</gene>
<evidence type="ECO:0000256" key="2">
    <source>
        <dbReference type="ARBA" id="ARBA00005985"/>
    </source>
</evidence>
<keyword evidence="6 7" id="KW-0472">Membrane</keyword>
<proteinExistence type="inferred from homology"/>
<keyword evidence="3" id="KW-0808">Transferase</keyword>
<evidence type="ECO:0000256" key="1">
    <source>
        <dbReference type="ARBA" id="ARBA00004141"/>
    </source>
</evidence>
<dbReference type="GO" id="GO:0004659">
    <property type="term" value="F:prenyltransferase activity"/>
    <property type="evidence" value="ECO:0007669"/>
    <property type="project" value="InterPro"/>
</dbReference>
<evidence type="ECO:0000256" key="8">
    <source>
        <dbReference type="SAM" id="SignalP"/>
    </source>
</evidence>
<name>A0A9N8HDC1_9STRA</name>
<dbReference type="GO" id="GO:0016020">
    <property type="term" value="C:membrane"/>
    <property type="evidence" value="ECO:0007669"/>
    <property type="project" value="UniProtKB-SubCell"/>
</dbReference>
<dbReference type="EMBL" id="CAICTM010000452">
    <property type="protein sequence ID" value="CAB9510788.1"/>
    <property type="molecule type" value="Genomic_DNA"/>
</dbReference>
<dbReference type="OrthoDB" id="1502398at2759"/>
<dbReference type="AlphaFoldDB" id="A0A9N8HDC1"/>
<keyword evidence="8" id="KW-0732">Signal</keyword>